<evidence type="ECO:0008006" key="3">
    <source>
        <dbReference type="Google" id="ProtNLM"/>
    </source>
</evidence>
<keyword evidence="2" id="KW-1185">Reference proteome</keyword>
<dbReference type="EMBL" id="ADMC01000001">
    <property type="protein sequence ID" value="EHP51115.1"/>
    <property type="molecule type" value="Genomic_DNA"/>
</dbReference>
<dbReference type="RefSeq" id="WP_009135271.1">
    <property type="nucleotide sequence ID" value="NZ_JH594596.1"/>
</dbReference>
<evidence type="ECO:0000313" key="2">
    <source>
        <dbReference type="Proteomes" id="UP000004892"/>
    </source>
</evidence>
<dbReference type="GeneID" id="98067787"/>
<dbReference type="STRING" id="742817.HMPREF9449_00117"/>
<organism evidence="1 2">
    <name type="scientific">Odoribacter laneus YIT 12061</name>
    <dbReference type="NCBI Taxonomy" id="742817"/>
    <lineage>
        <taxon>Bacteria</taxon>
        <taxon>Pseudomonadati</taxon>
        <taxon>Bacteroidota</taxon>
        <taxon>Bacteroidia</taxon>
        <taxon>Bacteroidales</taxon>
        <taxon>Odoribacteraceae</taxon>
        <taxon>Odoribacter</taxon>
    </lineage>
</organism>
<dbReference type="SUPFAM" id="SSF47336">
    <property type="entry name" value="ACP-like"/>
    <property type="match status" value="1"/>
</dbReference>
<dbReference type="Proteomes" id="UP000004892">
    <property type="component" value="Unassembled WGS sequence"/>
</dbReference>
<reference evidence="1 2" key="1">
    <citation type="submission" date="2012-01" db="EMBL/GenBank/DDBJ databases">
        <title>The Genome Sequence of Odoribacter laneus YIT 12061.</title>
        <authorList>
            <consortium name="The Broad Institute Genome Sequencing Platform"/>
            <person name="Earl A."/>
            <person name="Ward D."/>
            <person name="Feldgarden M."/>
            <person name="Gevers D."/>
            <person name="Morotomi M."/>
            <person name="Young S.K."/>
            <person name="Zeng Q."/>
            <person name="Gargeya S."/>
            <person name="Fitzgerald M."/>
            <person name="Haas B."/>
            <person name="Abouelleil A."/>
            <person name="Alvarado L."/>
            <person name="Arachchi H.M."/>
            <person name="Berlin A."/>
            <person name="Chapman S.B."/>
            <person name="Gearin G."/>
            <person name="Goldberg J."/>
            <person name="Griggs A."/>
            <person name="Gujja S."/>
            <person name="Hansen M."/>
            <person name="Heiman D."/>
            <person name="Howarth C."/>
            <person name="Larimer J."/>
            <person name="Lui A."/>
            <person name="MacDonald P.J.P."/>
            <person name="McCowen C."/>
            <person name="Montmayeur A."/>
            <person name="Murphy C."/>
            <person name="Neiman D."/>
            <person name="Pearson M."/>
            <person name="Priest M."/>
            <person name="Roberts A."/>
            <person name="Saif S."/>
            <person name="Shea T."/>
            <person name="Sisk P."/>
            <person name="Stolte C."/>
            <person name="Sykes S."/>
            <person name="Wortman J."/>
            <person name="Nusbaum C."/>
            <person name="Birren B."/>
        </authorList>
    </citation>
    <scope>NUCLEOTIDE SEQUENCE [LARGE SCALE GENOMIC DNA]</scope>
    <source>
        <strain evidence="1 2">YIT 12061</strain>
    </source>
</reference>
<dbReference type="Gene3D" id="1.10.1200.10">
    <property type="entry name" value="ACP-like"/>
    <property type="match status" value="1"/>
</dbReference>
<dbReference type="HOGENOM" id="CLU_108696_20_5_10"/>
<protein>
    <recommendedName>
        <fullName evidence="3">Carrier domain-containing protein</fullName>
    </recommendedName>
</protein>
<comment type="caution">
    <text evidence="1">The sequence shown here is derived from an EMBL/GenBank/DDBJ whole genome shotgun (WGS) entry which is preliminary data.</text>
</comment>
<accession>H1DCR0</accession>
<sequence length="72" mass="8087">MTNEEKIAILEEMLELENGTLSEATELLAIEEYDSMAKLSLIVTSDEEFGKKLSGEQIRTFKTVGDILSFWG</sequence>
<dbReference type="eggNOG" id="ENOG50339JE">
    <property type="taxonomic scope" value="Bacteria"/>
</dbReference>
<dbReference type="AlphaFoldDB" id="H1DCR0"/>
<evidence type="ECO:0000313" key="1">
    <source>
        <dbReference type="EMBL" id="EHP51115.1"/>
    </source>
</evidence>
<name>H1DCR0_9BACT</name>
<gene>
    <name evidence="1" type="ORF">HMPREF9449_00117</name>
</gene>
<dbReference type="PATRIC" id="fig|742817.3.peg.120"/>
<proteinExistence type="predicted"/>
<dbReference type="InterPro" id="IPR036736">
    <property type="entry name" value="ACP-like_sf"/>
</dbReference>